<evidence type="ECO:0000313" key="1">
    <source>
        <dbReference type="EMBL" id="QPH00298.1"/>
    </source>
</evidence>
<sequence>MSRSFAQLDSAAADVINILRGIREYSDARIAFKDVDFIINISSAPTGVKQRLLALPNTPFVQHAQYFYYETPEGIQIQIDVTPEFQSPYMPAAATKLQDIPVGGVPYISPTDLMVFKIFSCGLRAQAVKKRTDAADAEQVLTMMTEHSSLKLTSAQRAIVEPCIADMVAHGSKDDKWWREQLGLPVKK</sequence>
<proteinExistence type="predicted"/>
<evidence type="ECO:0000313" key="2">
    <source>
        <dbReference type="Proteomes" id="UP000594364"/>
    </source>
</evidence>
<dbReference type="EMBL" id="CP031387">
    <property type="protein sequence ID" value="QPH00298.1"/>
    <property type="molecule type" value="Genomic_DNA"/>
</dbReference>
<keyword evidence="2" id="KW-1185">Reference proteome</keyword>
<accession>A0A7S9PVP5</accession>
<organism evidence="1 2">
    <name type="scientific">Epichloe festucae (strain Fl1)</name>
    <dbReference type="NCBI Taxonomy" id="877507"/>
    <lineage>
        <taxon>Eukaryota</taxon>
        <taxon>Fungi</taxon>
        <taxon>Dikarya</taxon>
        <taxon>Ascomycota</taxon>
        <taxon>Pezizomycotina</taxon>
        <taxon>Sordariomycetes</taxon>
        <taxon>Hypocreomycetidae</taxon>
        <taxon>Hypocreales</taxon>
        <taxon>Clavicipitaceae</taxon>
        <taxon>Epichloe</taxon>
    </lineage>
</organism>
<dbReference type="AlphaFoldDB" id="A0A7S9PVP5"/>
<dbReference type="Proteomes" id="UP000594364">
    <property type="component" value="Chromosome 3"/>
</dbReference>
<dbReference type="OrthoDB" id="5421247at2759"/>
<name>A0A7S9PVP5_EPIFF</name>
<reference evidence="1 2" key="1">
    <citation type="journal article" date="2018" name="PLoS Genet.">
        <title>Repeat elements organise 3D genome structure and mediate transcription in the filamentous fungus Epichloe festucae.</title>
        <authorList>
            <person name="Winter D.J."/>
            <person name="Ganley A.R.D."/>
            <person name="Young C.A."/>
            <person name="Liachko I."/>
            <person name="Schardl C.L."/>
            <person name="Dupont P.Y."/>
            <person name="Berry D."/>
            <person name="Ram A."/>
            <person name="Scott B."/>
            <person name="Cox M.P."/>
        </authorList>
    </citation>
    <scope>NUCLEOTIDE SEQUENCE [LARGE SCALE GENOMIC DNA]</scope>
    <source>
        <strain evidence="1 2">Fl1</strain>
    </source>
</reference>
<gene>
    <name evidence="1" type="ORF">C2857_003708</name>
</gene>
<protein>
    <submittedName>
        <fullName evidence="1">Uncharacterized protein</fullName>
    </submittedName>
</protein>